<feature type="compositionally biased region" description="Basic residues" evidence="1">
    <location>
        <begin position="103"/>
        <end position="116"/>
    </location>
</feature>
<gene>
    <name evidence="4" type="primary">LOC110779614</name>
</gene>
<feature type="compositionally biased region" description="Polar residues" evidence="1">
    <location>
        <begin position="123"/>
        <end position="134"/>
    </location>
</feature>
<dbReference type="Proteomes" id="UP000813463">
    <property type="component" value="Chromosome 6"/>
</dbReference>
<dbReference type="GeneID" id="110779614"/>
<feature type="compositionally biased region" description="Basic and acidic residues" evidence="1">
    <location>
        <begin position="59"/>
        <end position="78"/>
    </location>
</feature>
<evidence type="ECO:0000313" key="3">
    <source>
        <dbReference type="Proteomes" id="UP000813463"/>
    </source>
</evidence>
<proteinExistence type="predicted"/>
<evidence type="ECO:0000313" key="4">
    <source>
        <dbReference type="RefSeq" id="XP_056686812.1"/>
    </source>
</evidence>
<sequence length="608" mass="68352">MIVLYKLGGRKNRMVRDKSKKKDELAANSSQGSIPEKKTPKALKLSRRRSMKRKFLKSKKAEDASASRSEVTNEDKNKTTGRVGNESNLNTGDNGKEKGSPKGNKKKRNRNKRHGQKRIEAPNSDSKVASQSQAKSEDKMKTTGKVGNESNTNTSDYGKEKVSPAGNKRKNNRNKNHEQKRVEAPDSESKVGGLIFMCSAKTKPDCFRYKVMALPSSQKEVVLAIKPGLKLFLYDFDLRLLYGIFEASSAGGMKLEPDAFAGSFSAQVRFRIFKDCLPLPESAFRNALKESYDQRTRKFKTELTTKQVQKLRSLFRAVPQPHLEDHPRGLQPASSSDLLFVTEKDYRSYGLRPELRGLRQDTVSYVPVLEPCSTNQEREHVFRSPAPIYNTPTTQEQVFRVPYRDVISTQEMFAKPTPVYMDTPSTSEQIFRIPAPSYRDITSQEMFAKPATVYGPFSSLQDPAVGPEPYFLSENEYRMYGLRGRNDSIPATTTRPSDSYQENQYHSQNYNVTSSDPFTSLTAVGGSTYGAYSQSTVSEAYRGDPRHANYTVDYHLPRRVSDEGLYSSYASRDLSAYNQRSHIGGQSELASAPVSSRYSFSGASYALR</sequence>
<dbReference type="RefSeq" id="XP_056686812.1">
    <property type="nucleotide sequence ID" value="XM_056830834.1"/>
</dbReference>
<reference evidence="3" key="1">
    <citation type="journal article" date="2021" name="Nat. Commun.">
        <title>Genomic analyses provide insights into spinach domestication and the genetic basis of agronomic traits.</title>
        <authorList>
            <person name="Cai X."/>
            <person name="Sun X."/>
            <person name="Xu C."/>
            <person name="Sun H."/>
            <person name="Wang X."/>
            <person name="Ge C."/>
            <person name="Zhang Z."/>
            <person name="Wang Q."/>
            <person name="Fei Z."/>
            <person name="Jiao C."/>
            <person name="Wang Q."/>
        </authorList>
    </citation>
    <scope>NUCLEOTIDE SEQUENCE [LARGE SCALE GENOMIC DNA]</scope>
    <source>
        <strain evidence="3">cv. Varoflay</strain>
    </source>
</reference>
<name>A0ABM3QTX0_SPIOL</name>
<evidence type="ECO:0000259" key="2">
    <source>
        <dbReference type="PROSITE" id="PS51222"/>
    </source>
</evidence>
<accession>A0ABM3QTX0</accession>
<dbReference type="Pfam" id="PF10539">
    <property type="entry name" value="Dev_Cell_Death"/>
    <property type="match status" value="1"/>
</dbReference>
<reference evidence="4" key="2">
    <citation type="submission" date="2025-08" db="UniProtKB">
        <authorList>
            <consortium name="RefSeq"/>
        </authorList>
    </citation>
    <scope>IDENTIFICATION</scope>
    <source>
        <tissue evidence="4">Leaf</tissue>
    </source>
</reference>
<feature type="compositionally biased region" description="Basic and acidic residues" evidence="1">
    <location>
        <begin position="175"/>
        <end position="187"/>
    </location>
</feature>
<keyword evidence="3" id="KW-1185">Reference proteome</keyword>
<feature type="compositionally biased region" description="Basic and acidic residues" evidence="1">
    <location>
        <begin position="14"/>
        <end position="25"/>
    </location>
</feature>
<dbReference type="InterPro" id="IPR013989">
    <property type="entry name" value="Dev_and_cell_death_domain"/>
</dbReference>
<feature type="compositionally biased region" description="Polar residues" evidence="1">
    <location>
        <begin position="80"/>
        <end position="93"/>
    </location>
</feature>
<dbReference type="PROSITE" id="PS51222">
    <property type="entry name" value="DCD"/>
    <property type="match status" value="1"/>
</dbReference>
<protein>
    <submittedName>
        <fullName evidence="4">Uncharacterized protein isoform X1</fullName>
    </submittedName>
</protein>
<dbReference type="SMART" id="SM00767">
    <property type="entry name" value="DCD"/>
    <property type="match status" value="1"/>
</dbReference>
<organism evidence="3 4">
    <name type="scientific">Spinacia oleracea</name>
    <name type="common">Spinach</name>
    <dbReference type="NCBI Taxonomy" id="3562"/>
    <lineage>
        <taxon>Eukaryota</taxon>
        <taxon>Viridiplantae</taxon>
        <taxon>Streptophyta</taxon>
        <taxon>Embryophyta</taxon>
        <taxon>Tracheophyta</taxon>
        <taxon>Spermatophyta</taxon>
        <taxon>Magnoliopsida</taxon>
        <taxon>eudicotyledons</taxon>
        <taxon>Gunneridae</taxon>
        <taxon>Pentapetalae</taxon>
        <taxon>Caryophyllales</taxon>
        <taxon>Chenopodiaceae</taxon>
        <taxon>Chenopodioideae</taxon>
        <taxon>Anserineae</taxon>
        <taxon>Spinacia</taxon>
    </lineage>
</organism>
<feature type="domain" description="DCD" evidence="2">
    <location>
        <begin position="189"/>
        <end position="317"/>
    </location>
</feature>
<feature type="compositionally biased region" description="Basic residues" evidence="1">
    <location>
        <begin position="40"/>
        <end position="58"/>
    </location>
</feature>
<feature type="region of interest" description="Disordered" evidence="1">
    <location>
        <begin position="1"/>
        <end position="187"/>
    </location>
</feature>
<dbReference type="PANTHER" id="PTHR46444:SF3">
    <property type="entry name" value="DCD (DEVELOPMENT AND CELL DEATH) DOMAIN PROTEIN"/>
    <property type="match status" value="1"/>
</dbReference>
<dbReference type="PANTHER" id="PTHR46444">
    <property type="entry name" value="DCD (DEVELOPMENT AND CELL DEATH) DOMAIN PROTEIN-RELATED"/>
    <property type="match status" value="1"/>
</dbReference>
<evidence type="ECO:0000256" key="1">
    <source>
        <dbReference type="SAM" id="MobiDB-lite"/>
    </source>
</evidence>